<accession>A0ABY3T0P3</accession>
<dbReference type="Proteomes" id="UP001054801">
    <property type="component" value="Chromosome"/>
</dbReference>
<evidence type="ECO:0000313" key="1">
    <source>
        <dbReference type="EMBL" id="UJS25069.1"/>
    </source>
</evidence>
<dbReference type="InterPro" id="IPR024510">
    <property type="entry name" value="DUF2589"/>
</dbReference>
<name>A0ABY3T0P3_9GAMM</name>
<evidence type="ECO:0000313" key="2">
    <source>
        <dbReference type="Proteomes" id="UP001054801"/>
    </source>
</evidence>
<reference evidence="1" key="1">
    <citation type="journal article" date="2022" name="Microorganisms">
        <title>Two New Species of Filamentous Sulfur Bacteria of the Genus Thiothrix, Thiothrix winogradskyi sp. nov. and 'Candidatus Thiothrix sulfatifontis' sp. nov.</title>
        <authorList>
            <person name="Ravin N.V."/>
            <person name="Rossetti S."/>
            <person name="Beletsky A.V."/>
            <person name="Kadnikov V.V."/>
            <person name="Rudenko T.S."/>
            <person name="Smolyakov D.D."/>
            <person name="Moskvitina M.I."/>
            <person name="Gureeva M.V."/>
            <person name="Mardanov A.V."/>
            <person name="Grabovich M.Y."/>
        </authorList>
    </citation>
    <scope>NUCLEOTIDE SEQUENCE</scope>
    <source>
        <strain evidence="1">CT3</strain>
    </source>
</reference>
<protein>
    <submittedName>
        <fullName evidence="1">DUF2589 domain-containing protein</fullName>
    </submittedName>
</protein>
<sequence length="296" mass="30438">MLDLNHGKELSSIDFASMIGGPLVAVVDAQAAAAISTVDFIKSVGFYPDTKDSSGKTIPGDPVYVTFKFPKLIPGTDAVTGAITGVTVSDQGSGYASSPAVSVSGGGGSGAVLEAILDSEGKVVEIRIVSAGRNYATAPTLTLDPPPAGSGTSTATATATVGNVSAQPAKYQNMELQVPMLTIVPIPYLRVEEVEIKFNAKINSFTYENSSTSSRFDAAASASAGWGWGKAKISASYSTQKSSSSGTQVNRTYSLDIRVRAEQDELPGGMEKVLGILEGAMREVPALSASTVPATT</sequence>
<dbReference type="EMBL" id="CP091244">
    <property type="protein sequence ID" value="UJS25069.1"/>
    <property type="molecule type" value="Genomic_DNA"/>
</dbReference>
<organism evidence="1 2">
    <name type="scientific">Thiothrix winogradskyi</name>
    <dbReference type="NCBI Taxonomy" id="96472"/>
    <lineage>
        <taxon>Bacteria</taxon>
        <taxon>Pseudomonadati</taxon>
        <taxon>Pseudomonadota</taxon>
        <taxon>Gammaproteobacteria</taxon>
        <taxon>Thiotrichales</taxon>
        <taxon>Thiotrichaceae</taxon>
        <taxon>Thiothrix</taxon>
    </lineage>
</organism>
<dbReference type="RefSeq" id="WP_236499801.1">
    <property type="nucleotide sequence ID" value="NZ_CP091244.1"/>
</dbReference>
<dbReference type="Pfam" id="PF11655">
    <property type="entry name" value="DUF2589"/>
    <property type="match status" value="2"/>
</dbReference>
<keyword evidence="2" id="KW-1185">Reference proteome</keyword>
<gene>
    <name evidence="1" type="ORF">L2Y54_03270</name>
</gene>
<proteinExistence type="predicted"/>